<accession>A0A251XRA8</accession>
<dbReference type="SMART" id="SM01091">
    <property type="entry name" value="CorC_HlyC"/>
    <property type="match status" value="1"/>
</dbReference>
<organism evidence="4 5">
    <name type="scientific">Clavibacter michiganensis</name>
    <dbReference type="NCBI Taxonomy" id="28447"/>
    <lineage>
        <taxon>Bacteria</taxon>
        <taxon>Bacillati</taxon>
        <taxon>Actinomycetota</taxon>
        <taxon>Actinomycetes</taxon>
        <taxon>Micrococcales</taxon>
        <taxon>Microbacteriaceae</taxon>
        <taxon>Clavibacter</taxon>
    </lineage>
</organism>
<dbReference type="PANTHER" id="PTHR22777:SF17">
    <property type="entry name" value="UPF0053 PROTEIN SLL0260"/>
    <property type="match status" value="1"/>
</dbReference>
<dbReference type="Pfam" id="PF03471">
    <property type="entry name" value="CorC_HlyC"/>
    <property type="match status" value="1"/>
</dbReference>
<sequence length="138" mass="14651">MMRAEGHQIAVIVDEYGGTDGIVTLEDLVEEVVGEIFDEYDTDSAARDLAEDGGTIDGRLNFQDFEEATGVRLPDSASDTVAGFVIENLGRLAQVGDTVEVDGVTLQVTALDRRRISEILVIPREEPADADAGAVGAA</sequence>
<dbReference type="InterPro" id="IPR016169">
    <property type="entry name" value="FAD-bd_PCMH_sub2"/>
</dbReference>
<dbReference type="GO" id="GO:0050660">
    <property type="term" value="F:flavin adenine dinucleotide binding"/>
    <property type="evidence" value="ECO:0007669"/>
    <property type="project" value="InterPro"/>
</dbReference>
<evidence type="ECO:0000256" key="1">
    <source>
        <dbReference type="ARBA" id="ARBA00022737"/>
    </source>
</evidence>
<dbReference type="Gene3D" id="3.30.465.10">
    <property type="match status" value="1"/>
</dbReference>
<protein>
    <submittedName>
        <fullName evidence="4">Magnesium and cobalt efflux protein CorC</fullName>
    </submittedName>
</protein>
<evidence type="ECO:0000259" key="3">
    <source>
        <dbReference type="SMART" id="SM01091"/>
    </source>
</evidence>
<evidence type="ECO:0000313" key="4">
    <source>
        <dbReference type="EMBL" id="OUE08045.1"/>
    </source>
</evidence>
<reference evidence="4 5" key="1">
    <citation type="submission" date="2016-08" db="EMBL/GenBank/DDBJ databases">
        <title>Genome sequence of Clavibacter michiganensis spp. strain CASJ009.</title>
        <authorList>
            <person name="Thapa S.P."/>
            <person name="Coaker G."/>
        </authorList>
    </citation>
    <scope>NUCLEOTIDE SEQUENCE [LARGE SCALE GENOMIC DNA]</scope>
    <source>
        <strain evidence="4">CASJ009</strain>
    </source>
</reference>
<dbReference type="SUPFAM" id="SSF56176">
    <property type="entry name" value="FAD-binding/transporter-associated domain-like"/>
    <property type="match status" value="1"/>
</dbReference>
<dbReference type="Proteomes" id="UP000195106">
    <property type="component" value="Unassembled WGS sequence"/>
</dbReference>
<dbReference type="EMBL" id="MDHJ01000001">
    <property type="protein sequence ID" value="OUE08045.1"/>
    <property type="molecule type" value="Genomic_DNA"/>
</dbReference>
<gene>
    <name evidence="4" type="primary">corC_1</name>
    <name evidence="4" type="ORF">CMsap09_03770</name>
</gene>
<dbReference type="AlphaFoldDB" id="A0A251XRA8"/>
<dbReference type="PANTHER" id="PTHR22777">
    <property type="entry name" value="HEMOLYSIN-RELATED"/>
    <property type="match status" value="1"/>
</dbReference>
<keyword evidence="1" id="KW-0677">Repeat</keyword>
<dbReference type="InterPro" id="IPR005170">
    <property type="entry name" value="Transptr-assoc_dom"/>
</dbReference>
<dbReference type="Gene3D" id="3.90.1280.20">
    <property type="match status" value="1"/>
</dbReference>
<comment type="caution">
    <text evidence="4">The sequence shown here is derived from an EMBL/GenBank/DDBJ whole genome shotgun (WGS) entry which is preliminary data.</text>
</comment>
<evidence type="ECO:0000313" key="5">
    <source>
        <dbReference type="Proteomes" id="UP000195106"/>
    </source>
</evidence>
<feature type="domain" description="Transporter-associated" evidence="3">
    <location>
        <begin position="47"/>
        <end position="125"/>
    </location>
</feature>
<name>A0A251XRA8_9MICO</name>
<proteinExistence type="predicted"/>
<dbReference type="InterPro" id="IPR046342">
    <property type="entry name" value="CBS_dom_sf"/>
</dbReference>
<keyword evidence="2" id="KW-0129">CBS domain</keyword>
<dbReference type="InterPro" id="IPR036318">
    <property type="entry name" value="FAD-bd_PCMH-like_sf"/>
</dbReference>
<dbReference type="GO" id="GO:0005886">
    <property type="term" value="C:plasma membrane"/>
    <property type="evidence" value="ECO:0007669"/>
    <property type="project" value="TreeGrafter"/>
</dbReference>
<dbReference type="SUPFAM" id="SSF54631">
    <property type="entry name" value="CBS-domain pair"/>
    <property type="match status" value="1"/>
</dbReference>
<evidence type="ECO:0000256" key="2">
    <source>
        <dbReference type="ARBA" id="ARBA00023122"/>
    </source>
</evidence>